<sequence>MGAVPSRESLRRGLYQTPDYGQRHHMVLIPLTKEFFPSSNCLLIRQLYESRRDPFVQYYHTYGEGFEDVQPGSGSTGCGATEWRADEFVPFNCAIEDFYQMYVCHAGESSLFDTDEDMIDAYLQNPGRLRPVPCAVAFASSVSSSNGTLTPLHVPDGGASRFSKNGDFRNRYVDEGWGEVDECTRPGNEFNDVLKESTVLSGMRVQVIGFFGDVSGFCSDAQRSKNPDDPTNRIQIFLDKSVGDHNFLHVCLAAMCTYAAQWRNAVMAFKGSRGGPEFPASQVESSCFQKQKRRNGPHSASVLSDVELPYLSPPVGPVIVKSRRANVPMLCFQRVLRSTLVRLVTSCLETEGGGCACTTATSNKGTLGHSCNPCSGGVTNQMHRNAVECGTEDSKSLLPVSFEEMNLVTEVIKMWLDQGILTACIPQEIAERTMRCIVQRIGCQVCIVDILRPKRLDPQFHDDQDFSSIQQSANGVGGSDREASQLGSTVPPLESVDGAPSSPDTKGPRSKGKAFTQMRTLYDLPSEAVVVEAWPEEGVDLVTFSENNKSSVEGNRNLLYWVVGDSESVRQTALHYVSLWRANGGLIATDHDNTGHQMDKVSPNDGKGTASSTAVSQINAGDVFHLSTMQTASGEMKIVLKRIRLPLEELLLSELHNACKLARKADVRAENWVRYSDCRERAGLLPWMMSPDTGDDEETKLLAAEVAQLVGGGSLCLWRVHLGTGAVRILAITPHFLRSPRKKRARRKRITNRLRDTNSTNDGSKRVDLCATKSSPYMAPVAPTRAKSKLTSGAGTLERGRETMYQGETHTSPAVIEPCGFRMVQNSTPNTGDNLVRALPVRQCPPPLGVHLLPSQQPCFPTYFSSQPWSESPTSQTTTTITTPAPTPPAQRFSTHGVYGHNQALGDVSLPLSYGTNYAVYTSPVPVTSNRTLKEFHCDFKAFDEVWEPEKVIHGPGVWYSASPIHTHTCDGLGNFPHYAPHDEQSSSSRRSPKEGKNMARLQTDGSTPVIRHCYISGSDERFGPFFPWSPEGPDSTAGGETERDLFLSANLIEPRPVLQTFSDGSQGCAEEITGSGINVTVRRGLQHYQPRSSLTYSDTNSSLEMQVQTQKRTSGIPLAARSSTSGTYRWDWKKADNASGDDP</sequence>
<reference evidence="2" key="1">
    <citation type="journal article" date="2012" name="Proc. Natl. Acad. Sci. U.S.A.">
        <title>Antigenic diversity is generated by distinct evolutionary mechanisms in African trypanosome species.</title>
        <authorList>
            <person name="Jackson A.P."/>
            <person name="Berry A."/>
            <person name="Aslett M."/>
            <person name="Allison H.C."/>
            <person name="Burton P."/>
            <person name="Vavrova-Anderson J."/>
            <person name="Brown R."/>
            <person name="Browne H."/>
            <person name="Corton N."/>
            <person name="Hauser H."/>
            <person name="Gamble J."/>
            <person name="Gilderthorp R."/>
            <person name="Marcello L."/>
            <person name="McQuillan J."/>
            <person name="Otto T.D."/>
            <person name="Quail M.A."/>
            <person name="Sanders M.J."/>
            <person name="van Tonder A."/>
            <person name="Ginger M.L."/>
            <person name="Field M.C."/>
            <person name="Barry J.D."/>
            <person name="Hertz-Fowler C."/>
            <person name="Berriman M."/>
        </authorList>
    </citation>
    <scope>NUCLEOTIDE SEQUENCE</scope>
    <source>
        <strain evidence="2">Y486</strain>
    </source>
</reference>
<accession>G0TUV3</accession>
<dbReference type="PANTHER" id="PTHR35614:SF6">
    <property type="match status" value="1"/>
</dbReference>
<protein>
    <submittedName>
        <fullName evidence="2">Uncharacterized protein</fullName>
    </submittedName>
</protein>
<feature type="region of interest" description="Disordered" evidence="1">
    <location>
        <begin position="469"/>
        <end position="513"/>
    </location>
</feature>
<dbReference type="PANTHER" id="PTHR35614">
    <property type="match status" value="1"/>
</dbReference>
<gene>
    <name evidence="2" type="ORF">TVY486_0404070</name>
</gene>
<feature type="region of interest" description="Disordered" evidence="1">
    <location>
        <begin position="976"/>
        <end position="1002"/>
    </location>
</feature>
<organism evidence="2">
    <name type="scientific">Trypanosoma vivax (strain Y486)</name>
    <dbReference type="NCBI Taxonomy" id="1055687"/>
    <lineage>
        <taxon>Eukaryota</taxon>
        <taxon>Discoba</taxon>
        <taxon>Euglenozoa</taxon>
        <taxon>Kinetoplastea</taxon>
        <taxon>Metakinetoplastina</taxon>
        <taxon>Trypanosomatida</taxon>
        <taxon>Trypanosomatidae</taxon>
        <taxon>Trypanosoma</taxon>
        <taxon>Duttonella</taxon>
    </lineage>
</organism>
<evidence type="ECO:0000256" key="1">
    <source>
        <dbReference type="SAM" id="MobiDB-lite"/>
    </source>
</evidence>
<proteinExistence type="predicted"/>
<evidence type="ECO:0000313" key="2">
    <source>
        <dbReference type="EMBL" id="CCC47740.1"/>
    </source>
</evidence>
<dbReference type="EMBL" id="HE573020">
    <property type="protein sequence ID" value="CCC47740.1"/>
    <property type="molecule type" value="Genomic_DNA"/>
</dbReference>
<name>G0TUV3_TRYVY</name>
<feature type="compositionally biased region" description="Basic residues" evidence="1">
    <location>
        <begin position="741"/>
        <end position="752"/>
    </location>
</feature>
<dbReference type="OMA" id="ANVPMLC"/>
<dbReference type="VEuPathDB" id="TriTrypDB:TvY486_0404070"/>
<feature type="region of interest" description="Disordered" evidence="1">
    <location>
        <begin position="741"/>
        <end position="767"/>
    </location>
</feature>
<dbReference type="AlphaFoldDB" id="G0TUV3"/>